<reference evidence="3 4" key="1">
    <citation type="submission" date="2014-09" db="EMBL/GenBank/DDBJ databases">
        <authorList>
            <person name="Martin A.A."/>
        </authorList>
    </citation>
    <scope>NUCLEOTIDE SEQUENCE</scope>
    <source>
        <strain evidence="4">ED321</strain>
        <strain evidence="3">ED321 Heterogonic</strain>
    </source>
</reference>
<dbReference type="RefSeq" id="XP_024505767.1">
    <property type="nucleotide sequence ID" value="XM_024652162.1"/>
</dbReference>
<keyword evidence="1" id="KW-0175">Coiled coil</keyword>
<name>A0A090L9Z8_STRRB</name>
<dbReference type="Proteomes" id="UP000035682">
    <property type="component" value="Unplaced"/>
</dbReference>
<organism evidence="3">
    <name type="scientific">Strongyloides ratti</name>
    <name type="common">Parasitic roundworm</name>
    <dbReference type="NCBI Taxonomy" id="34506"/>
    <lineage>
        <taxon>Eukaryota</taxon>
        <taxon>Metazoa</taxon>
        <taxon>Ecdysozoa</taxon>
        <taxon>Nematoda</taxon>
        <taxon>Chromadorea</taxon>
        <taxon>Rhabditida</taxon>
        <taxon>Tylenchina</taxon>
        <taxon>Panagrolaimomorpha</taxon>
        <taxon>Strongyloidoidea</taxon>
        <taxon>Strongyloididae</taxon>
        <taxon>Strongyloides</taxon>
    </lineage>
</organism>
<evidence type="ECO:0000313" key="4">
    <source>
        <dbReference type="Proteomes" id="UP000035682"/>
    </source>
</evidence>
<dbReference type="AlphaFoldDB" id="A0A090L9Z8"/>
<evidence type="ECO:0000313" key="6">
    <source>
        <dbReference type="WormBase" id="SRAE_2000123500"/>
    </source>
</evidence>
<dbReference type="OrthoDB" id="5873336at2759"/>
<reference evidence="5" key="2">
    <citation type="submission" date="2020-12" db="UniProtKB">
        <authorList>
            <consortium name="WormBaseParasite"/>
        </authorList>
    </citation>
    <scope>IDENTIFICATION</scope>
</reference>
<dbReference type="WormBase" id="SRAE_2000123500">
    <property type="protein sequence ID" value="SRP04838"/>
    <property type="gene ID" value="WBGene00261437"/>
</dbReference>
<sequence length="164" mass="19006">MGAVIYTIAIILMFSLVIIMLMFRSIKRSEESIEIENLLHIMQYRREYDYYKRQKKKLQKAKKKVTAWLNKNNDKMWTSSAYILGSHSYVDSNFNSKNNSKVSLSSLIPNIVVSTTNDELSSNYLTRKTPSLNMIYNFDQSFSSSIGSNYSLLIQDNIENNSDI</sequence>
<keyword evidence="2" id="KW-0472">Membrane</keyword>
<protein>
    <submittedName>
        <fullName evidence="3 5">Uncharacterized protein</fullName>
    </submittedName>
</protein>
<evidence type="ECO:0000313" key="3">
    <source>
        <dbReference type="EMBL" id="CEF66567.1"/>
    </source>
</evidence>
<feature type="coiled-coil region" evidence="1">
    <location>
        <begin position="41"/>
        <end position="71"/>
    </location>
</feature>
<dbReference type="GeneID" id="36378931"/>
<keyword evidence="2" id="KW-1133">Transmembrane helix</keyword>
<feature type="transmembrane region" description="Helical" evidence="2">
    <location>
        <begin position="6"/>
        <end position="23"/>
    </location>
</feature>
<accession>A0A090L9Z8</accession>
<dbReference type="EMBL" id="LN609529">
    <property type="protein sequence ID" value="CEF66567.1"/>
    <property type="molecule type" value="Genomic_DNA"/>
</dbReference>
<evidence type="ECO:0000313" key="5">
    <source>
        <dbReference type="WBParaSite" id="SRAE_2000123500.1"/>
    </source>
</evidence>
<keyword evidence="2" id="KW-0812">Transmembrane</keyword>
<keyword evidence="4" id="KW-1185">Reference proteome</keyword>
<proteinExistence type="predicted"/>
<evidence type="ECO:0000256" key="1">
    <source>
        <dbReference type="SAM" id="Coils"/>
    </source>
</evidence>
<evidence type="ECO:0000256" key="2">
    <source>
        <dbReference type="SAM" id="Phobius"/>
    </source>
</evidence>
<dbReference type="CTD" id="36378931"/>
<gene>
    <name evidence="3 5 6" type="ORF">SRAE_2000123500</name>
</gene>
<dbReference type="WBParaSite" id="SRAE_2000123500.1">
    <property type="protein sequence ID" value="SRAE_2000123500.1"/>
    <property type="gene ID" value="WBGene00261437"/>
</dbReference>